<dbReference type="OrthoDB" id="9795626at2"/>
<keyword evidence="4" id="KW-0540">Nuclease</keyword>
<dbReference type="EMBL" id="OBEB01000008">
    <property type="protein sequence ID" value="SNY58471.1"/>
    <property type="molecule type" value="Genomic_DNA"/>
</dbReference>
<dbReference type="Proteomes" id="UP000219353">
    <property type="component" value="Unassembled WGS sequence"/>
</dbReference>
<reference evidence="5" key="1">
    <citation type="submission" date="2017-09" db="EMBL/GenBank/DDBJ databases">
        <authorList>
            <person name="Varghese N."/>
            <person name="Submissions S."/>
        </authorList>
    </citation>
    <scope>NUCLEOTIDE SEQUENCE [LARGE SCALE GENOMIC DNA]</scope>
    <source>
        <strain evidence="5">CGMCC 1.12461</strain>
    </source>
</reference>
<sequence>MKPLKLSIQAFGPFASSEVVDFTKLGDNPLFLINGPTGAGKTSILDALCFALYGQTTGNERDGTQMRCDHADVSVLTEVSLEFALANKRFLIRRVPMQDRAKKHGDGTTTQPAEAQLRELDGSEDGRLMVSKSVGEANDEIKQLIGLGVEQFRQVMVLPQGKFRELLLADSKDREAIFSKLFATHIYKKIENSLKDKASSIEKAVGHHQSEIKGILQGAEVSSESELDQELVKLKPQLIEAEGIKSKAEDALKIAQRNKDQAIVLNMRFDELVRKETELGKKQDQAGAMDVKQTLLDLSMKAQGIFHVYTSQVSEAQKFANISQQYVLCKEALMSAKESHTKVAEQFKKAKTAAIAVDGLKAEQAELQRHERQMVELVRTRVNMKAVTETASKSKHNLDDKKTELGSLQQEFAEKEQELVEFVKKIEALIPQQQLLTVLDEKLIEREGVEQIRRSIEATLTQKLNGEEQVASQTIACEEAKRNATKTELAWHSGQAALLAEELKEDQPCPVCGSKAHPEPAKASADGELITKQQVETARELENKARDNMQAAKDALAQIVSQREVLTSRLVVAEQSLGKYAAQTIDELKQHRQSVQSGVDTLTFLKSQKETLEKRLAQIKTSQARGLELLEVLVKQQASDNEMLIQARTTAEQLEKQIPEKYRQADGLALAIQEIAKNINALAQGLIDAEHAFNDKQTVLDQAISKERTLLLQLKEQEGLATAANSAWQRTLMQSDFEDLEQFSNARLDDDRQSSLKIEVDNYRSALASLKGVVLQLQLELKEKQRADLDVIEQVLTEKLDNFRDKDNIWRELEARVKSLSSVKAKLVKALAANEVLNKQYAIFGTLNNVANGATGNKISLQRFVLSVLLDDVLIQASHRLHIMSKGRYQLVRKEDRAKGNKASGLELEVEDGDTGKPRSVATLSGGESFMAALSLALGLSDVVQSYAGGIKLEALFIDEGFGSLDQESLDAAIKVLIDLQASGRMIGIISHVTELKEQMALRVDVTSGKTGSRIAMIAA</sequence>
<evidence type="ECO:0000313" key="4">
    <source>
        <dbReference type="EMBL" id="SNY58471.1"/>
    </source>
</evidence>
<dbReference type="PANTHER" id="PTHR32114:SF2">
    <property type="entry name" value="ABC TRANSPORTER ABCH.3"/>
    <property type="match status" value="1"/>
</dbReference>
<keyword evidence="4" id="KW-0269">Exonuclease</keyword>
<evidence type="ECO:0000256" key="1">
    <source>
        <dbReference type="SAM" id="Coils"/>
    </source>
</evidence>
<name>A0A285JH56_9GAMM</name>
<dbReference type="RefSeq" id="WP_097112599.1">
    <property type="nucleotide sequence ID" value="NZ_OBEB01000008.1"/>
</dbReference>
<dbReference type="GO" id="GO:0006302">
    <property type="term" value="P:double-strand break repair"/>
    <property type="evidence" value="ECO:0007669"/>
    <property type="project" value="InterPro"/>
</dbReference>
<dbReference type="Pfam" id="PF13476">
    <property type="entry name" value="AAA_23"/>
    <property type="match status" value="1"/>
</dbReference>
<feature type="region of interest" description="Disordered" evidence="2">
    <location>
        <begin position="101"/>
        <end position="122"/>
    </location>
</feature>
<keyword evidence="1" id="KW-0175">Coiled coil</keyword>
<keyword evidence="4" id="KW-0378">Hydrolase</keyword>
<feature type="domain" description="Rad50/SbcC-type AAA" evidence="3">
    <location>
        <begin position="5"/>
        <end position="235"/>
    </location>
</feature>
<evidence type="ECO:0000259" key="3">
    <source>
        <dbReference type="Pfam" id="PF13476"/>
    </source>
</evidence>
<dbReference type="PANTHER" id="PTHR32114">
    <property type="entry name" value="ABC TRANSPORTER ABCH.3"/>
    <property type="match status" value="1"/>
</dbReference>
<dbReference type="GO" id="GO:0016887">
    <property type="term" value="F:ATP hydrolysis activity"/>
    <property type="evidence" value="ECO:0007669"/>
    <property type="project" value="InterPro"/>
</dbReference>
<dbReference type="AlphaFoldDB" id="A0A285JH56"/>
<dbReference type="InterPro" id="IPR027417">
    <property type="entry name" value="P-loop_NTPase"/>
</dbReference>
<dbReference type="Gene3D" id="3.40.50.300">
    <property type="entry name" value="P-loop containing nucleotide triphosphate hydrolases"/>
    <property type="match status" value="2"/>
</dbReference>
<dbReference type="InterPro" id="IPR038729">
    <property type="entry name" value="Rad50/SbcC_AAA"/>
</dbReference>
<accession>A0A285JH56</accession>
<dbReference type="Pfam" id="PF13558">
    <property type="entry name" value="SbcC_Walker_B"/>
    <property type="match status" value="1"/>
</dbReference>
<keyword evidence="5" id="KW-1185">Reference proteome</keyword>
<proteinExistence type="predicted"/>
<organism evidence="4 5">
    <name type="scientific">Arsukibacterium tuosuense</name>
    <dbReference type="NCBI Taxonomy" id="1323745"/>
    <lineage>
        <taxon>Bacteria</taxon>
        <taxon>Pseudomonadati</taxon>
        <taxon>Pseudomonadota</taxon>
        <taxon>Gammaproteobacteria</taxon>
        <taxon>Chromatiales</taxon>
        <taxon>Chromatiaceae</taxon>
        <taxon>Arsukibacterium</taxon>
    </lineage>
</organism>
<evidence type="ECO:0000313" key="5">
    <source>
        <dbReference type="Proteomes" id="UP000219353"/>
    </source>
</evidence>
<dbReference type="GO" id="GO:0004527">
    <property type="term" value="F:exonuclease activity"/>
    <property type="evidence" value="ECO:0007669"/>
    <property type="project" value="UniProtKB-KW"/>
</dbReference>
<gene>
    <name evidence="4" type="ORF">SAMN06297280_3413</name>
</gene>
<protein>
    <submittedName>
        <fullName evidence="4">Exonuclease SbcC</fullName>
    </submittedName>
</protein>
<dbReference type="SUPFAM" id="SSF52540">
    <property type="entry name" value="P-loop containing nucleoside triphosphate hydrolases"/>
    <property type="match status" value="1"/>
</dbReference>
<feature type="coiled-coil region" evidence="1">
    <location>
        <begin position="360"/>
        <end position="425"/>
    </location>
</feature>
<evidence type="ECO:0000256" key="2">
    <source>
        <dbReference type="SAM" id="MobiDB-lite"/>
    </source>
</evidence>